<feature type="domain" description="Thiamine pyrophosphate enzyme N-terminal TPP-binding" evidence="6">
    <location>
        <begin position="4"/>
        <end position="116"/>
    </location>
</feature>
<keyword evidence="7" id="KW-0670">Pyruvate</keyword>
<organism evidence="7 8">
    <name type="scientific">Methylobacterium soli</name>
    <dbReference type="NCBI Taxonomy" id="553447"/>
    <lineage>
        <taxon>Bacteria</taxon>
        <taxon>Pseudomonadati</taxon>
        <taxon>Pseudomonadota</taxon>
        <taxon>Alphaproteobacteria</taxon>
        <taxon>Hyphomicrobiales</taxon>
        <taxon>Methylobacteriaceae</taxon>
        <taxon>Methylobacterium</taxon>
    </lineage>
</organism>
<dbReference type="Proteomes" id="UP000474159">
    <property type="component" value="Unassembled WGS sequence"/>
</dbReference>
<feature type="domain" description="Thiamine pyrophosphate enzyme central" evidence="4">
    <location>
        <begin position="189"/>
        <end position="317"/>
    </location>
</feature>
<dbReference type="PANTHER" id="PTHR42981:SF2">
    <property type="entry name" value="PYRUVATE DEHYDROGENASE [UBIQUINONE]"/>
    <property type="match status" value="1"/>
</dbReference>
<sequence length="571" mass="60746">MSKRVADVVVETIEAAGVATCYGIVGDTMNRIAQSIDRSSIDWVHMRHEEAGAFAAAAEASLMGRLTACAGTCGPGSLHFINGLYEANRNRAPVLLLATQIVRQDMGFESIQEIDFNDVFGGCSVYCETIMTPEQARKKTVAACQAALTKRAVAVLIVPADVANAVAHAEAPYAVHAEMPLVRPCDAELDEMAAILNGSNRITIYAGAGCEGAHDEVIATAAQLKAPMAHTSRGKDFLEYDNPYNVGMTGMIGGAAGYRAVLDCDVLLLLGADFAWSQFYPNKAKILQIDLDPTHIGRRHPVTIGAVGGIKASLEALLPRLEQHEDGEFLAQFTERFREDEVKAKAEMPSGPESAISGTYLTKVINQCAADDALFTADDGTPAVWMARHIDTGGKRRTFASLLHGTMAGGMPSALGLQKCQPGRQVISLSGDGGLAMLLGDLLTTVQENLPVKIVVYDNGKLGFVDIEQKAAGLVPVFTDLKNPNFGEVAKSMGLWGHSISKAGEIEDAVKAWLTQPGPALLHVKVTPMQLVSPPATFVAPEAVIGMAVYSAKAILHGKGHDVWEMVVENV</sequence>
<dbReference type="InterPro" id="IPR029061">
    <property type="entry name" value="THDP-binding"/>
</dbReference>
<dbReference type="Gene3D" id="3.40.50.1220">
    <property type="entry name" value="TPP-binding domain"/>
    <property type="match status" value="1"/>
</dbReference>
<evidence type="ECO:0000256" key="1">
    <source>
        <dbReference type="ARBA" id="ARBA00007812"/>
    </source>
</evidence>
<dbReference type="GO" id="GO:0030976">
    <property type="term" value="F:thiamine pyrophosphate binding"/>
    <property type="evidence" value="ECO:0007669"/>
    <property type="project" value="InterPro"/>
</dbReference>
<evidence type="ECO:0000259" key="4">
    <source>
        <dbReference type="Pfam" id="PF00205"/>
    </source>
</evidence>
<dbReference type="InterPro" id="IPR012000">
    <property type="entry name" value="Thiamin_PyroP_enz_cen_dom"/>
</dbReference>
<dbReference type="SUPFAM" id="SSF52467">
    <property type="entry name" value="DHS-like NAD/FAD-binding domain"/>
    <property type="match status" value="1"/>
</dbReference>
<dbReference type="SUPFAM" id="SSF52518">
    <property type="entry name" value="Thiamin diphosphate-binding fold (THDP-binding)"/>
    <property type="match status" value="2"/>
</dbReference>
<dbReference type="InterPro" id="IPR011766">
    <property type="entry name" value="TPP_enzyme_TPP-bd"/>
</dbReference>
<dbReference type="InterPro" id="IPR012001">
    <property type="entry name" value="Thiamin_PyroP_enz_TPP-bd_dom"/>
</dbReference>
<dbReference type="Pfam" id="PF02776">
    <property type="entry name" value="TPP_enzyme_N"/>
    <property type="match status" value="1"/>
</dbReference>
<evidence type="ECO:0000313" key="8">
    <source>
        <dbReference type="Proteomes" id="UP000474159"/>
    </source>
</evidence>
<comment type="similarity">
    <text evidence="1 3">Belongs to the TPP enzyme family.</text>
</comment>
<protein>
    <submittedName>
        <fullName evidence="7">Ubiquinone-dependent pyruvate dehydrogenase</fullName>
    </submittedName>
</protein>
<name>A0A6L3T2B1_9HYPH</name>
<dbReference type="InterPro" id="IPR000399">
    <property type="entry name" value="TPP-bd_CS"/>
</dbReference>
<evidence type="ECO:0000256" key="3">
    <source>
        <dbReference type="RuleBase" id="RU362132"/>
    </source>
</evidence>
<dbReference type="PROSITE" id="PS00187">
    <property type="entry name" value="TPP_ENZYMES"/>
    <property type="match status" value="1"/>
</dbReference>
<gene>
    <name evidence="7" type="ORF">F6X53_04050</name>
</gene>
<evidence type="ECO:0000313" key="7">
    <source>
        <dbReference type="EMBL" id="KAB1080872.1"/>
    </source>
</evidence>
<dbReference type="RefSeq" id="WP_150997484.1">
    <property type="nucleotide sequence ID" value="NZ_VZZK01000003.1"/>
</dbReference>
<dbReference type="GO" id="GO:0000287">
    <property type="term" value="F:magnesium ion binding"/>
    <property type="evidence" value="ECO:0007669"/>
    <property type="project" value="InterPro"/>
</dbReference>
<dbReference type="Gene3D" id="3.40.50.970">
    <property type="match status" value="2"/>
</dbReference>
<dbReference type="OrthoDB" id="4494979at2"/>
<dbReference type="EMBL" id="VZZK01000003">
    <property type="protein sequence ID" value="KAB1080872.1"/>
    <property type="molecule type" value="Genomic_DNA"/>
</dbReference>
<keyword evidence="7" id="KW-0830">Ubiquinone</keyword>
<keyword evidence="2 3" id="KW-0786">Thiamine pyrophosphate</keyword>
<evidence type="ECO:0000256" key="2">
    <source>
        <dbReference type="ARBA" id="ARBA00023052"/>
    </source>
</evidence>
<evidence type="ECO:0000259" key="5">
    <source>
        <dbReference type="Pfam" id="PF02775"/>
    </source>
</evidence>
<dbReference type="AlphaFoldDB" id="A0A6L3T2B1"/>
<reference evidence="7 8" key="1">
    <citation type="submission" date="2019-09" db="EMBL/GenBank/DDBJ databases">
        <title>YIM 48816 draft genome.</title>
        <authorList>
            <person name="Jiang L."/>
        </authorList>
    </citation>
    <scope>NUCLEOTIDE SEQUENCE [LARGE SCALE GENOMIC DNA]</scope>
    <source>
        <strain evidence="7 8">YIM 48816</strain>
    </source>
</reference>
<dbReference type="GO" id="GO:0019752">
    <property type="term" value="P:carboxylic acid metabolic process"/>
    <property type="evidence" value="ECO:0007669"/>
    <property type="project" value="UniProtKB-ARBA"/>
</dbReference>
<dbReference type="PANTHER" id="PTHR42981">
    <property type="entry name" value="PYRUVATE DEHYDROGENASE [UBIQUINONE]"/>
    <property type="match status" value="1"/>
</dbReference>
<accession>A0A6L3T2B1</accession>
<dbReference type="Pfam" id="PF00205">
    <property type="entry name" value="TPP_enzyme_M"/>
    <property type="match status" value="1"/>
</dbReference>
<comment type="caution">
    <text evidence="7">The sequence shown here is derived from an EMBL/GenBank/DDBJ whole genome shotgun (WGS) entry which is preliminary data.</text>
</comment>
<feature type="domain" description="Thiamine pyrophosphate enzyme TPP-binding" evidence="5">
    <location>
        <begin position="380"/>
        <end position="524"/>
    </location>
</feature>
<proteinExistence type="inferred from homology"/>
<dbReference type="Pfam" id="PF02775">
    <property type="entry name" value="TPP_enzyme_C"/>
    <property type="match status" value="1"/>
</dbReference>
<dbReference type="InterPro" id="IPR029035">
    <property type="entry name" value="DHS-like_NAD/FAD-binding_dom"/>
</dbReference>
<evidence type="ECO:0000259" key="6">
    <source>
        <dbReference type="Pfam" id="PF02776"/>
    </source>
</evidence>
<dbReference type="InterPro" id="IPR047211">
    <property type="entry name" value="POXB-like"/>
</dbReference>
<keyword evidence="8" id="KW-1185">Reference proteome</keyword>
<dbReference type="GO" id="GO:0003824">
    <property type="term" value="F:catalytic activity"/>
    <property type="evidence" value="ECO:0007669"/>
    <property type="project" value="InterPro"/>
</dbReference>